<dbReference type="GO" id="GO:0006281">
    <property type="term" value="P:DNA repair"/>
    <property type="evidence" value="ECO:0007669"/>
    <property type="project" value="UniProtKB-ARBA"/>
</dbReference>
<dbReference type="PANTHER" id="PTHR47526:SF3">
    <property type="entry name" value="PHD-TYPE DOMAIN-CONTAINING PROTEIN"/>
    <property type="match status" value="1"/>
</dbReference>
<dbReference type="InterPro" id="IPR011604">
    <property type="entry name" value="PDDEXK-like_dom_sf"/>
</dbReference>
<reference evidence="4 5" key="1">
    <citation type="submission" date="2023-03" db="EMBL/GenBank/DDBJ databases">
        <title>Genome insight into feeding habits of ladybird beetles.</title>
        <authorList>
            <person name="Li H.-S."/>
            <person name="Huang Y.-H."/>
            <person name="Pang H."/>
        </authorList>
    </citation>
    <scope>NUCLEOTIDE SEQUENCE [LARGE SCALE GENOMIC DNA]</scope>
    <source>
        <strain evidence="4">SYSU_2023b</strain>
        <tissue evidence="4">Whole body</tissue>
    </source>
</reference>
<dbReference type="PROSITE" id="PS50966">
    <property type="entry name" value="ZF_SWIM"/>
    <property type="match status" value="1"/>
</dbReference>
<evidence type="ECO:0000313" key="4">
    <source>
        <dbReference type="EMBL" id="KAK9892608.1"/>
    </source>
</evidence>
<evidence type="ECO:0000313" key="3">
    <source>
        <dbReference type="EMBL" id="KAK9881804.1"/>
    </source>
</evidence>
<keyword evidence="1" id="KW-0863">Zinc-finger</keyword>
<dbReference type="CDD" id="cd22343">
    <property type="entry name" value="PDDEXK_lambda_exonuclease-like"/>
    <property type="match status" value="1"/>
</dbReference>
<dbReference type="GO" id="GO:0008270">
    <property type="term" value="F:zinc ion binding"/>
    <property type="evidence" value="ECO:0007669"/>
    <property type="project" value="UniProtKB-KW"/>
</dbReference>
<dbReference type="EMBL" id="JARQZJ010000136">
    <property type="protein sequence ID" value="KAK9892608.1"/>
    <property type="molecule type" value="Genomic_DNA"/>
</dbReference>
<dbReference type="EMBL" id="JARQZJ010000070">
    <property type="protein sequence ID" value="KAK9881804.1"/>
    <property type="molecule type" value="Genomic_DNA"/>
</dbReference>
<gene>
    <name evidence="3" type="ORF">WA026_017320</name>
    <name evidence="4" type="ORF">WA026_020989</name>
</gene>
<evidence type="ECO:0000259" key="2">
    <source>
        <dbReference type="PROSITE" id="PS50966"/>
    </source>
</evidence>
<dbReference type="InterPro" id="IPR019080">
    <property type="entry name" value="YqaJ_viral_recombinase"/>
</dbReference>
<keyword evidence="1" id="KW-0479">Metal-binding</keyword>
<protein>
    <recommendedName>
        <fullName evidence="2">SWIM-type domain-containing protein</fullName>
    </recommendedName>
</protein>
<keyword evidence="1" id="KW-0862">Zinc</keyword>
<evidence type="ECO:0000256" key="1">
    <source>
        <dbReference type="PROSITE-ProRule" id="PRU00325"/>
    </source>
</evidence>
<proteinExistence type="predicted"/>
<accession>A0AAW1VI68</accession>
<name>A0AAW1VI68_9CUCU</name>
<dbReference type="PANTHER" id="PTHR47526">
    <property type="entry name" value="ATP-DEPENDENT DNA HELICASE"/>
    <property type="match status" value="1"/>
</dbReference>
<dbReference type="Pfam" id="PF09588">
    <property type="entry name" value="YqaJ"/>
    <property type="match status" value="1"/>
</dbReference>
<dbReference type="InterPro" id="IPR007527">
    <property type="entry name" value="Znf_SWIM"/>
</dbReference>
<dbReference type="Pfam" id="PF04434">
    <property type="entry name" value="SWIM"/>
    <property type="match status" value="1"/>
</dbReference>
<evidence type="ECO:0000313" key="5">
    <source>
        <dbReference type="Proteomes" id="UP001431783"/>
    </source>
</evidence>
<dbReference type="Proteomes" id="UP001431783">
    <property type="component" value="Unassembled WGS sequence"/>
</dbReference>
<sequence length="459" mass="52694">MSNIVIIKSGFQKINVQDLRQSSDKKGENLFLSNHVKNIEEWKTGDTSLIKAQVIRQTNIKQHFDVTLEIDVNRSVADRRCNCPAGLGKNCKHIAAVINFINNENAESKTSQRCQWNVPSVSKNSELYSKGRKIKELFPKKAYQKKYEPVELDNINIVCSLSSMLKSARATESSKTANFIIRELIDTVVDKVCTRNCLNLYRHFYNYHNSLNIYVSSVPLKRILHEIFYENNITISLNELDSICVNTRGQSDSQIWFAERAIRISASRAHTIIARKSKFHELADAMTTEKHMKGKGLKNVLHGKRNEGNAREFYKKITGYDVEECGLVIHSSQPWLCASPDGVVIVDGAPKKLLEIKCPVSIQNKQVLNKQGKLTHPYFEFHENKVQSLKQSHAYYTQCQILMYCTGLLECDFFVYFPNLEYSLLTIARDEAFLSQFIPKLEIFYVNYYISKLISKYGI</sequence>
<dbReference type="InterPro" id="IPR011335">
    <property type="entry name" value="Restrct_endonuc-II-like"/>
</dbReference>
<dbReference type="SUPFAM" id="SSF52980">
    <property type="entry name" value="Restriction endonuclease-like"/>
    <property type="match status" value="1"/>
</dbReference>
<dbReference type="Gene3D" id="3.90.320.10">
    <property type="match status" value="1"/>
</dbReference>
<dbReference type="AlphaFoldDB" id="A0AAW1VI68"/>
<organism evidence="4 5">
    <name type="scientific">Henosepilachna vigintioctopunctata</name>
    <dbReference type="NCBI Taxonomy" id="420089"/>
    <lineage>
        <taxon>Eukaryota</taxon>
        <taxon>Metazoa</taxon>
        <taxon>Ecdysozoa</taxon>
        <taxon>Arthropoda</taxon>
        <taxon>Hexapoda</taxon>
        <taxon>Insecta</taxon>
        <taxon>Pterygota</taxon>
        <taxon>Neoptera</taxon>
        <taxon>Endopterygota</taxon>
        <taxon>Coleoptera</taxon>
        <taxon>Polyphaga</taxon>
        <taxon>Cucujiformia</taxon>
        <taxon>Coccinelloidea</taxon>
        <taxon>Coccinellidae</taxon>
        <taxon>Epilachninae</taxon>
        <taxon>Epilachnini</taxon>
        <taxon>Henosepilachna</taxon>
    </lineage>
</organism>
<comment type="caution">
    <text evidence="4">The sequence shown here is derived from an EMBL/GenBank/DDBJ whole genome shotgun (WGS) entry which is preliminary data.</text>
</comment>
<feature type="domain" description="SWIM-type" evidence="2">
    <location>
        <begin position="66"/>
        <end position="102"/>
    </location>
</feature>
<keyword evidence="5" id="KW-1185">Reference proteome</keyword>